<dbReference type="STRING" id="29422.Lbru_0681"/>
<dbReference type="NCBIfam" id="TIGR00016">
    <property type="entry name" value="ackA"/>
    <property type="match status" value="1"/>
</dbReference>
<dbReference type="GO" id="GO:0008776">
    <property type="term" value="F:acetate kinase activity"/>
    <property type="evidence" value="ECO:0007669"/>
    <property type="project" value="UniProtKB-UniRule"/>
</dbReference>
<dbReference type="PANTHER" id="PTHR21060:SF15">
    <property type="entry name" value="ACETATE KINASE-RELATED"/>
    <property type="match status" value="1"/>
</dbReference>
<keyword evidence="4 6" id="KW-0418">Kinase</keyword>
<dbReference type="PIRSF" id="PIRSF000722">
    <property type="entry name" value="Acetate_prop_kin"/>
    <property type="match status" value="1"/>
</dbReference>
<dbReference type="PRINTS" id="PR00471">
    <property type="entry name" value="ACETATEKNASE"/>
</dbReference>
<dbReference type="PANTHER" id="PTHR21060">
    <property type="entry name" value="ACETATE KINASE"/>
    <property type="match status" value="1"/>
</dbReference>
<feature type="active site" description="Proton donor/acceptor" evidence="6">
    <location>
        <position position="145"/>
    </location>
</feature>
<comment type="caution">
    <text evidence="8">The sequence shown here is derived from an EMBL/GenBank/DDBJ whole genome shotgun (WGS) entry which is preliminary data.</text>
</comment>
<feature type="binding site" evidence="6">
    <location>
        <begin position="326"/>
        <end position="330"/>
    </location>
    <ligand>
        <name>ATP</name>
        <dbReference type="ChEBI" id="CHEBI:30616"/>
    </ligand>
</feature>
<dbReference type="HAMAP" id="MF_00020">
    <property type="entry name" value="Acetate_kinase"/>
    <property type="match status" value="1"/>
</dbReference>
<feature type="site" description="Transition state stabilizer" evidence="6">
    <location>
        <position position="238"/>
    </location>
</feature>
<comment type="subunit">
    <text evidence="6">Homodimer.</text>
</comment>
<dbReference type="InterPro" id="IPR043129">
    <property type="entry name" value="ATPase_NBD"/>
</dbReference>
<dbReference type="GO" id="GO:0005737">
    <property type="term" value="C:cytoplasm"/>
    <property type="evidence" value="ECO:0007669"/>
    <property type="project" value="UniProtKB-SubCell"/>
</dbReference>
<feature type="binding site" evidence="6">
    <location>
        <begin position="278"/>
        <end position="280"/>
    </location>
    <ligand>
        <name>ATP</name>
        <dbReference type="ChEBI" id="CHEBI:30616"/>
    </ligand>
</feature>
<feature type="binding site" evidence="6">
    <location>
        <position position="88"/>
    </location>
    <ligand>
        <name>substrate</name>
    </ligand>
</feature>
<evidence type="ECO:0000256" key="6">
    <source>
        <dbReference type="HAMAP-Rule" id="MF_00020"/>
    </source>
</evidence>
<keyword evidence="6" id="KW-0460">Magnesium</keyword>
<accession>A0A0W0STZ0</accession>
<dbReference type="InterPro" id="IPR004372">
    <property type="entry name" value="Ac/propionate_kinase"/>
</dbReference>
<evidence type="ECO:0000256" key="4">
    <source>
        <dbReference type="ARBA" id="ARBA00022777"/>
    </source>
</evidence>
<comment type="subcellular location">
    <subcellularLocation>
        <location evidence="6">Cytoplasm</location>
    </subcellularLocation>
</comment>
<dbReference type="InterPro" id="IPR023865">
    <property type="entry name" value="Aliphatic_acid_kinase_CS"/>
</dbReference>
<feature type="binding site" evidence="6">
    <location>
        <position position="7"/>
    </location>
    <ligand>
        <name>Mg(2+)</name>
        <dbReference type="ChEBI" id="CHEBI:18420"/>
    </ligand>
</feature>
<protein>
    <recommendedName>
        <fullName evidence="6">Acetate kinase</fullName>
        <ecNumber evidence="6">2.7.2.1</ecNumber>
    </recommendedName>
    <alternativeName>
        <fullName evidence="6">Acetokinase</fullName>
    </alternativeName>
</protein>
<dbReference type="UniPathway" id="UPA00340">
    <property type="reaction ID" value="UER00458"/>
</dbReference>
<dbReference type="AlphaFoldDB" id="A0A0W0STZ0"/>
<reference evidence="8 9" key="1">
    <citation type="submission" date="2015-11" db="EMBL/GenBank/DDBJ databases">
        <title>Genomic analysis of 38 Legionella species identifies large and diverse effector repertoires.</title>
        <authorList>
            <person name="Burstein D."/>
            <person name="Amaro F."/>
            <person name="Zusman T."/>
            <person name="Lifshitz Z."/>
            <person name="Cohen O."/>
            <person name="Gilbert J.A."/>
            <person name="Pupko T."/>
            <person name="Shuman H.A."/>
            <person name="Segal G."/>
        </authorList>
    </citation>
    <scope>NUCLEOTIDE SEQUENCE [LARGE SCALE GENOMIC DNA]</scope>
    <source>
        <strain evidence="8 9">ATCC 43878</strain>
    </source>
</reference>
<keyword evidence="2 6" id="KW-0808">Transferase</keyword>
<feature type="site" description="Transition state stabilizer" evidence="6">
    <location>
        <position position="177"/>
    </location>
</feature>
<dbReference type="Gene3D" id="3.30.420.40">
    <property type="match status" value="2"/>
</dbReference>
<feature type="binding site" evidence="6">
    <location>
        <begin position="205"/>
        <end position="209"/>
    </location>
    <ligand>
        <name>ATP</name>
        <dbReference type="ChEBI" id="CHEBI:30616"/>
    </ligand>
</feature>
<dbReference type="RefSeq" id="WP_058440763.1">
    <property type="nucleotide sequence ID" value="NZ_CAAAHU010000007.1"/>
</dbReference>
<comment type="cofactor">
    <cofactor evidence="6">
        <name>Mg(2+)</name>
        <dbReference type="ChEBI" id="CHEBI:18420"/>
    </cofactor>
    <cofactor evidence="6">
        <name>Mn(2+)</name>
        <dbReference type="ChEBI" id="CHEBI:29035"/>
    </cofactor>
    <text evidence="6">Mg(2+). Can also accept Mn(2+).</text>
</comment>
<dbReference type="CDD" id="cd24010">
    <property type="entry name" value="ASKHA_NBD_AcK_PK"/>
    <property type="match status" value="1"/>
</dbReference>
<comment type="pathway">
    <text evidence="6">Metabolic intermediate biosynthesis; acetyl-CoA biosynthesis; acetyl-CoA from acetate: step 1/2.</text>
</comment>
<gene>
    <name evidence="8" type="primary">ackA_1</name>
    <name evidence="6" type="synonym">ackA</name>
    <name evidence="8" type="ORF">Lbru_0681</name>
</gene>
<keyword evidence="3 6" id="KW-0547">Nucleotide-binding</keyword>
<dbReference type="GO" id="GO:0000287">
    <property type="term" value="F:magnesium ion binding"/>
    <property type="evidence" value="ECO:0007669"/>
    <property type="project" value="UniProtKB-UniRule"/>
</dbReference>
<dbReference type="Pfam" id="PF00871">
    <property type="entry name" value="Acetate_kinase"/>
    <property type="match status" value="1"/>
</dbReference>
<comment type="similarity">
    <text evidence="1 6 7">Belongs to the acetokinase family.</text>
</comment>
<keyword evidence="5 6" id="KW-0067">ATP-binding</keyword>
<evidence type="ECO:0000256" key="1">
    <source>
        <dbReference type="ARBA" id="ARBA00008748"/>
    </source>
</evidence>
<evidence type="ECO:0000256" key="5">
    <source>
        <dbReference type="ARBA" id="ARBA00022840"/>
    </source>
</evidence>
<keyword evidence="9" id="KW-1185">Reference proteome</keyword>
<keyword evidence="6" id="KW-0479">Metal-binding</keyword>
<comment type="function">
    <text evidence="6">Catalyzes the formation of acetyl phosphate from acetate and ATP. Can also catalyze the reverse reaction.</text>
</comment>
<feature type="binding site" evidence="6">
    <location>
        <position position="14"/>
    </location>
    <ligand>
        <name>ATP</name>
        <dbReference type="ChEBI" id="CHEBI:30616"/>
    </ligand>
</feature>
<evidence type="ECO:0000256" key="3">
    <source>
        <dbReference type="ARBA" id="ARBA00022741"/>
    </source>
</evidence>
<dbReference type="Proteomes" id="UP000054742">
    <property type="component" value="Unassembled WGS sequence"/>
</dbReference>
<dbReference type="GO" id="GO:0006083">
    <property type="term" value="P:acetate metabolic process"/>
    <property type="evidence" value="ECO:0007669"/>
    <property type="project" value="TreeGrafter"/>
</dbReference>
<evidence type="ECO:0000313" key="9">
    <source>
        <dbReference type="Proteomes" id="UP000054742"/>
    </source>
</evidence>
<dbReference type="InterPro" id="IPR000890">
    <property type="entry name" value="Aliphatic_acid_kin_short-chain"/>
</dbReference>
<dbReference type="EMBL" id="LNXV01000004">
    <property type="protein sequence ID" value="KTC86740.1"/>
    <property type="molecule type" value="Genomic_DNA"/>
</dbReference>
<name>A0A0W0STZ0_9GAMM</name>
<dbReference type="GO" id="GO:0006085">
    <property type="term" value="P:acetyl-CoA biosynthetic process"/>
    <property type="evidence" value="ECO:0007669"/>
    <property type="project" value="UniProtKB-UniRule"/>
</dbReference>
<sequence>MNVLTLNAGSSSIKYKAFKVDNQQVEPLVFGLIEGIGEIESQWHHTNNKGIKESYKSSFHDHKEAFDALATKLKQDLSKYPIQGVGHRVVHGGEEYYLPTIITPEVLEKIRKLSQLAPIHNPINALGIQFAQQHFPHALHIAVFDSGFHHSIPPHIHQYAINMDVAEQYQIKRYGFHGINHEYVGRAAAAYLNKPFDKCNFITLHLGNGASGCLIKQGQSFDTTMGMTPLAGLIMGTRCGDIDPAIPLYLQYQGMSPKEVDNLLNKQSGLKGIAQENDMRRLIERALANDTMAKLALDMYVYSLQKTIGAYNSQIAQLDALIFTGGVGENAALIREKTLAPLKHLNFEIDMARNEKRSDEHCRDISANSKPILVIKGDEEALIAQKVENIVIKLL</sequence>
<dbReference type="SUPFAM" id="SSF53067">
    <property type="entry name" value="Actin-like ATPase domain"/>
    <property type="match status" value="2"/>
</dbReference>
<comment type="catalytic activity">
    <reaction evidence="6">
        <text>acetate + ATP = acetyl phosphate + ADP</text>
        <dbReference type="Rhea" id="RHEA:11352"/>
        <dbReference type="ChEBI" id="CHEBI:22191"/>
        <dbReference type="ChEBI" id="CHEBI:30089"/>
        <dbReference type="ChEBI" id="CHEBI:30616"/>
        <dbReference type="ChEBI" id="CHEBI:456216"/>
        <dbReference type="EC" id="2.7.2.1"/>
    </reaction>
</comment>
<dbReference type="OrthoDB" id="9802453at2"/>
<dbReference type="EC" id="2.7.2.1" evidence="6"/>
<feature type="binding site" evidence="6">
    <location>
        <position position="379"/>
    </location>
    <ligand>
        <name>Mg(2+)</name>
        <dbReference type="ChEBI" id="CHEBI:18420"/>
    </ligand>
</feature>
<organism evidence="8 9">
    <name type="scientific">Legionella brunensis</name>
    <dbReference type="NCBI Taxonomy" id="29422"/>
    <lineage>
        <taxon>Bacteria</taxon>
        <taxon>Pseudomonadati</taxon>
        <taxon>Pseudomonadota</taxon>
        <taxon>Gammaproteobacteria</taxon>
        <taxon>Legionellales</taxon>
        <taxon>Legionellaceae</taxon>
        <taxon>Legionella</taxon>
    </lineage>
</organism>
<evidence type="ECO:0000256" key="7">
    <source>
        <dbReference type="RuleBase" id="RU003835"/>
    </source>
</evidence>
<dbReference type="GO" id="GO:0005524">
    <property type="term" value="F:ATP binding"/>
    <property type="evidence" value="ECO:0007669"/>
    <property type="project" value="UniProtKB-KW"/>
</dbReference>
<evidence type="ECO:0000256" key="2">
    <source>
        <dbReference type="ARBA" id="ARBA00022679"/>
    </source>
</evidence>
<dbReference type="PATRIC" id="fig|29422.6.peg.712"/>
<evidence type="ECO:0000313" key="8">
    <source>
        <dbReference type="EMBL" id="KTC86740.1"/>
    </source>
</evidence>
<proteinExistence type="inferred from homology"/>
<keyword evidence="6" id="KW-0963">Cytoplasm</keyword>
<dbReference type="PROSITE" id="PS01075">
    <property type="entry name" value="ACETATE_KINASE_1"/>
    <property type="match status" value="1"/>
</dbReference>